<evidence type="ECO:0000313" key="3">
    <source>
        <dbReference type="EMBL" id="GMI35066.1"/>
    </source>
</evidence>
<feature type="transmembrane region" description="Helical" evidence="2">
    <location>
        <begin position="278"/>
        <end position="294"/>
    </location>
</feature>
<feature type="transmembrane region" description="Helical" evidence="2">
    <location>
        <begin position="220"/>
        <end position="239"/>
    </location>
</feature>
<feature type="region of interest" description="Disordered" evidence="1">
    <location>
        <begin position="1293"/>
        <end position="1323"/>
    </location>
</feature>
<feature type="transmembrane region" description="Helical" evidence="2">
    <location>
        <begin position="328"/>
        <end position="348"/>
    </location>
</feature>
<organism evidence="3 4">
    <name type="scientific">Tetraparma gracilis</name>
    <dbReference type="NCBI Taxonomy" id="2962635"/>
    <lineage>
        <taxon>Eukaryota</taxon>
        <taxon>Sar</taxon>
        <taxon>Stramenopiles</taxon>
        <taxon>Ochrophyta</taxon>
        <taxon>Bolidophyceae</taxon>
        <taxon>Parmales</taxon>
        <taxon>Triparmaceae</taxon>
        <taxon>Tetraparma</taxon>
    </lineage>
</organism>
<evidence type="ECO:0000256" key="2">
    <source>
        <dbReference type="SAM" id="Phobius"/>
    </source>
</evidence>
<sequence>MASSSTPPPSPPPSSPPPPPPLTTPLLLFHIFAVLLLFPAAVSQIVPCLVSVITILDLMGSRDLLCAFSFLSFLILTVLLLAFPPTVPGGSTLSCVLLLLLHIAFLLDTFLLYFLQFPWLPLSASAVHKLFLRCSRLISVLCIPSLLHFYVLSSPPPSLLSLLPQNSPYPLPILSTLVFTTALSLLSSRLPSPLPPPLPLYSLFAPPLLFLSTFSPRTLISTPSLLLPFALTITIPASFSPPPALPFSKIPAVLTVLGLASLLLAPFVPHFIHSFPPPLYPLLIPALMTGLMYLESGRRRFALASSATLSLILHVLMSAYLFPPNETLACALLVFSSTTLLTFLHAPAYKPPPPFLIPITALLTSASLSFLLHALSSSPLSYFDTPHLIAVCSLFASTLLLLGYLSAVPPAALAASLLPPLTLLISPSSASASASPSSSSILPAFIFSASLLSPLPFLPPGPIVIKEIASLRDSSIATALPPQLAFLPPLTGIIQPAVLIASLDSVSTPLIHCLLRLSNDDLDVGLSRSCSVALVLGSHCAYVAALLRYVLPESGGGLAKSLSFALSPLFYAVAFFLSYEFDATSYVFFLLFLVSLAMLFSSTRPSAASLPAQPALQRTGALLLSLSVGCGVTLHTVTVPSFAFLLTTVFITTAATFAVTLAALNAIESATLLKVAAFLYLAQCLLSEVTGLHEFNGGGGTDALLRVFFLGSLPLCFLEQGWRSEKAQSGGVLAYVSGILWLYGHFGIAGCGWLESSRLPIPPLAILGMVPLLFVSCKTLGEAYLYSFATLFSTGLFVVVVRGAPFLDSAVTSHEDVFHEFFGHAAAEGGVLMVAGGSHDVLAHKSMLVKMARLGVAGWWTGRSRGGGLVHLLGLAACLFNGVRIFTGMRVGGAGVTKHDVLVGMPALYVPIVLCGRVLQIQLLGSLVFAVSLFATSKQANPLQKLYAEICQKKLTPSVNPDSVLMHALGEAEPALEIVGDAYSKADAAALAKFLSTKEACEGVKSVLYRSSGKQQPKSSSSSAAAPSAAAKRNPKAAPARRSSVTAAPFSLLSPPPEFLKVFLRFLSRCTSLTSVSLRDLRFSPSDLKRLGSTPPPATLRSVALRSLPLSSNLPLLSPFLAASPCTSLRIVDCDLPPTSGPVIAAIIRSHAARRDRDAWSLNLRSMGPPVAATPEVEEGGVLVLDLSGNELGDEAGKEIGEAIATDGYLIGLNLANNQVGDKGGRGLLKGMATNTRIRSLVLGGNKMGATVKEALEGKVKAVWEATTAPESAGNELVVRALRAWAKVPKAQGSGKVQVAEEEKKKPSPKKEKEKGEAKEEVKEKAAKVEKKKAAAAPALGLKEAVANYMAAREPLLRLDLAEAFVSKTAFFKTRDGRRCAAELLPVKKRHALTEESCFLYMALKTGSPVAKLDWAQASKFLGQQADVRTTAGDIDINSAAAVYALGQKGWGGALDAHFKSGVEDTIQMSGKRCLFGAKVDELLALVLSMKGQGSADAWDKLAAAGKALREAFKAKGKPVPLAVICKEKKEEKVGAKVEVKEVKKAKKEGGGKKKGEAATTKVVGLKVKMPSVKAAATAAEERRGGGKGGKGAKDKEKEDKEKDAMLMKLEGMVDKMTKEIGRLETKIAKSAIVKSPSPKKKPKSPAPGSPGKGGKGAGDQELMSEISDAVAKRLKEIWSIQ</sequence>
<feature type="compositionally biased region" description="Basic and acidic residues" evidence="1">
    <location>
        <begin position="1299"/>
        <end position="1323"/>
    </location>
</feature>
<dbReference type="SUPFAM" id="SSF52047">
    <property type="entry name" value="RNI-like"/>
    <property type="match status" value="1"/>
</dbReference>
<dbReference type="EMBL" id="BRYB01000670">
    <property type="protein sequence ID" value="GMI35066.1"/>
    <property type="molecule type" value="Genomic_DNA"/>
</dbReference>
<proteinExistence type="predicted"/>
<keyword evidence="2" id="KW-0812">Transmembrane</keyword>
<accession>A0ABQ6MWK9</accession>
<feature type="transmembrane region" description="Helical" evidence="2">
    <location>
        <begin position="27"/>
        <end position="52"/>
    </location>
</feature>
<feature type="compositionally biased region" description="Basic and acidic residues" evidence="1">
    <location>
        <begin position="1592"/>
        <end position="1602"/>
    </location>
</feature>
<feature type="transmembrane region" description="Helical" evidence="2">
    <location>
        <begin position="869"/>
        <end position="887"/>
    </location>
</feature>
<protein>
    <submittedName>
        <fullName evidence="3">Uncharacterized protein</fullName>
    </submittedName>
</protein>
<feature type="transmembrane region" description="Helical" evidence="2">
    <location>
        <begin position="301"/>
        <end position="322"/>
    </location>
</feature>
<evidence type="ECO:0000256" key="1">
    <source>
        <dbReference type="SAM" id="MobiDB-lite"/>
    </source>
</evidence>
<dbReference type="PANTHER" id="PTHR24110:SF3">
    <property type="entry name" value="CENTROSOMAL PROTEIN OF 78 KDA"/>
    <property type="match status" value="1"/>
</dbReference>
<feature type="transmembrane region" description="Helical" evidence="2">
    <location>
        <begin position="784"/>
        <end position="804"/>
    </location>
</feature>
<feature type="transmembrane region" description="Helical" evidence="2">
    <location>
        <begin position="130"/>
        <end position="149"/>
    </location>
</feature>
<comment type="caution">
    <text evidence="3">The sequence shown here is derived from an EMBL/GenBank/DDBJ whole genome shotgun (WGS) entry which is preliminary data.</text>
</comment>
<feature type="transmembrane region" description="Helical" evidence="2">
    <location>
        <begin position="761"/>
        <end position="777"/>
    </location>
</feature>
<dbReference type="Proteomes" id="UP001165060">
    <property type="component" value="Unassembled WGS sequence"/>
</dbReference>
<feature type="region of interest" description="Disordered" evidence="1">
    <location>
        <begin position="1575"/>
        <end position="1602"/>
    </location>
</feature>
<feature type="transmembrane region" description="Helical" evidence="2">
    <location>
        <begin position="96"/>
        <end position="118"/>
    </location>
</feature>
<dbReference type="Gene3D" id="3.80.10.10">
    <property type="entry name" value="Ribonuclease Inhibitor"/>
    <property type="match status" value="1"/>
</dbReference>
<feature type="transmembrane region" description="Helical" evidence="2">
    <location>
        <begin position="643"/>
        <end position="664"/>
    </location>
</feature>
<feature type="transmembrane region" description="Helical" evidence="2">
    <location>
        <begin position="531"/>
        <end position="551"/>
    </location>
</feature>
<reference evidence="3 4" key="1">
    <citation type="journal article" date="2023" name="Commun. Biol.">
        <title>Genome analysis of Parmales, the sister group of diatoms, reveals the evolutionary specialization of diatoms from phago-mixotrophs to photoautotrophs.</title>
        <authorList>
            <person name="Ban H."/>
            <person name="Sato S."/>
            <person name="Yoshikawa S."/>
            <person name="Yamada K."/>
            <person name="Nakamura Y."/>
            <person name="Ichinomiya M."/>
            <person name="Sato N."/>
            <person name="Blanc-Mathieu R."/>
            <person name="Endo H."/>
            <person name="Kuwata A."/>
            <person name="Ogata H."/>
        </authorList>
    </citation>
    <scope>NUCLEOTIDE SEQUENCE [LARGE SCALE GENOMIC DNA]</scope>
</reference>
<feature type="transmembrane region" description="Helical" evidence="2">
    <location>
        <begin position="251"/>
        <end position="272"/>
    </location>
</feature>
<feature type="region of interest" description="Disordered" evidence="1">
    <location>
        <begin position="1628"/>
        <end position="1665"/>
    </location>
</feature>
<gene>
    <name evidence="3" type="ORF">TeGR_g783</name>
</gene>
<feature type="transmembrane region" description="Helical" evidence="2">
    <location>
        <begin position="732"/>
        <end position="755"/>
    </location>
</feature>
<evidence type="ECO:0000313" key="4">
    <source>
        <dbReference type="Proteomes" id="UP001165060"/>
    </source>
</evidence>
<feature type="transmembrane region" description="Helical" evidence="2">
    <location>
        <begin position="64"/>
        <end position="84"/>
    </location>
</feature>
<dbReference type="PANTHER" id="PTHR24110">
    <property type="entry name" value="CENTROSOMAL PROTEIN OF 78 KDA"/>
    <property type="match status" value="1"/>
</dbReference>
<name>A0ABQ6MWK9_9STRA</name>
<feature type="transmembrane region" description="Helical" evidence="2">
    <location>
        <begin position="583"/>
        <end position="600"/>
    </location>
</feature>
<keyword evidence="2" id="KW-0472">Membrane</keyword>
<dbReference type="InterPro" id="IPR032675">
    <property type="entry name" value="LRR_dom_sf"/>
</dbReference>
<keyword evidence="4" id="KW-1185">Reference proteome</keyword>
<feature type="transmembrane region" description="Helical" evidence="2">
    <location>
        <begin position="387"/>
        <end position="405"/>
    </location>
</feature>
<feature type="region of interest" description="Disordered" evidence="1">
    <location>
        <begin position="1012"/>
        <end position="1041"/>
    </location>
</feature>
<feature type="transmembrane region" description="Helical" evidence="2">
    <location>
        <begin position="558"/>
        <end position="577"/>
    </location>
</feature>
<feature type="transmembrane region" description="Helical" evidence="2">
    <location>
        <begin position="355"/>
        <end position="375"/>
    </location>
</feature>
<keyword evidence="2" id="KW-1133">Transmembrane helix</keyword>